<dbReference type="Pfam" id="PF02874">
    <property type="entry name" value="ATP-synt_ab_N"/>
    <property type="match status" value="1"/>
</dbReference>
<dbReference type="PROSITE" id="PS50991">
    <property type="entry name" value="PYR_CT"/>
    <property type="match status" value="1"/>
</dbReference>
<dbReference type="PANTHER" id="PTHR43389">
    <property type="entry name" value="V-TYPE PROTON ATPASE SUBUNIT B"/>
    <property type="match status" value="1"/>
</dbReference>
<dbReference type="PROSITE" id="PS00152">
    <property type="entry name" value="ATPASE_ALPHA_BETA"/>
    <property type="match status" value="1"/>
</dbReference>
<dbReference type="InterPro" id="IPR020003">
    <property type="entry name" value="ATPase_a/bsu_AS"/>
</dbReference>
<dbReference type="NCBIfam" id="NF003235">
    <property type="entry name" value="PRK04196.1"/>
    <property type="match status" value="1"/>
</dbReference>
<evidence type="ECO:0000313" key="13">
    <source>
        <dbReference type="Proteomes" id="UP000775872"/>
    </source>
</evidence>
<dbReference type="GO" id="GO:0007035">
    <property type="term" value="P:vacuolar acidification"/>
    <property type="evidence" value="ECO:0007669"/>
    <property type="project" value="TreeGrafter"/>
</dbReference>
<dbReference type="Gene3D" id="3.20.20.70">
    <property type="entry name" value="Aldolase class I"/>
    <property type="match status" value="1"/>
</dbReference>
<dbReference type="GO" id="GO:0046034">
    <property type="term" value="P:ATP metabolic process"/>
    <property type="evidence" value="ECO:0007669"/>
    <property type="project" value="InterPro"/>
</dbReference>
<dbReference type="GO" id="GO:0005524">
    <property type="term" value="F:ATP binding"/>
    <property type="evidence" value="ECO:0007669"/>
    <property type="project" value="InterPro"/>
</dbReference>
<evidence type="ECO:0000256" key="3">
    <source>
        <dbReference type="ARBA" id="ARBA00022448"/>
    </source>
</evidence>
<sequence>MSLFRSAACRACRSSTIRFRRGFATASTQQPSQSAHDNHVRIVEVGPRDGLQNEKISIPLHTKIELIERLAKTGVSTIEAGSFVSPKWVPQMANSSEILEHILQQKIASPVPVSYSFLAPNLKGLENAAGLLRQNPGAFATQLSPAAEGEKVSTPEIEVAVFAAATESFSQRNLNCDIQTSLERFKAVIQDSKAIGLRVRAYISVVLGCPFEGFDVDPHRVAEIAADLLESGADEISLGDTTGMGTAPRTSNLLKCLTAAGIRTEDTAMHFHDTYGQALVNTAVSLEHGIRTFDSSVGGLGGCPYSPGATGNVATENMVYFLETLGMNTGLATMSDPREPASYSVVPRLRYNTVGGINGPLVILENVKNPKYNEIVTLTLGDGTQRSGQVLEARGDRAVVQVFEGTSGIDVKKTNVEFTGQSLKLGVSEDMLGRVFDGSGRAMDKGPKVLAEDYIDINGSPINPFSREYPEEMISTGISAIDTMNSIARGQKIPIFSSAGLPHNEIAAQICRQAGLVKKHGVTNKGVHDGHEDNFSIVFGAMGVNLETARFFTNDFKQNGSLERTTLFVNIASDPTIERIITPRLALTTAEYYAYQLEKHVLVILTDLSSYCDALREVSAAREEVPGRRGYPGYMYTDLSTIYERAGRVTGRNGSITQIPILTMPNEDITHPIPDLTGYITEGQIFVDRPMYNRGIYPPINVLPSLSRLMKSAIGEGMTRRDHGDVSNQLYAKYAIGRDAAAMKAVVGEEALSNEDKLSLEFLDKFERQFISQGAYESRSIFESLDLAWSLLRIYPKELLNRIPAKILNEYYQRAQKEAKSKGKQKAAADATSQQQAEGNLVEV</sequence>
<dbReference type="InterPro" id="IPR055190">
    <property type="entry name" value="ATP-synt_VA_C"/>
</dbReference>
<keyword evidence="3" id="KW-0813">Transport</keyword>
<dbReference type="CDD" id="cd07938">
    <property type="entry name" value="DRE_TIM_HMGL"/>
    <property type="match status" value="1"/>
</dbReference>
<dbReference type="InterPro" id="IPR027417">
    <property type="entry name" value="P-loop_NTPase"/>
</dbReference>
<dbReference type="Gene3D" id="3.40.50.12240">
    <property type="match status" value="1"/>
</dbReference>
<feature type="region of interest" description="Disordered" evidence="10">
    <location>
        <begin position="822"/>
        <end position="844"/>
    </location>
</feature>
<reference evidence="13" key="1">
    <citation type="submission" date="2019-06" db="EMBL/GenBank/DDBJ databases">
        <authorList>
            <person name="Broberg M."/>
        </authorList>
    </citation>
    <scope>NUCLEOTIDE SEQUENCE [LARGE SCALE GENOMIC DNA]</scope>
</reference>
<dbReference type="SUPFAM" id="SSF51569">
    <property type="entry name" value="Aldolase"/>
    <property type="match status" value="1"/>
</dbReference>
<dbReference type="CDD" id="cd18112">
    <property type="entry name" value="ATP-synt_V_A-type_beta_C"/>
    <property type="match status" value="1"/>
</dbReference>
<dbReference type="InterPro" id="IPR004100">
    <property type="entry name" value="ATPase_F1/V1/A1_a/bsu_N"/>
</dbReference>
<feature type="domain" description="Pyruvate carboxyltransferase" evidence="11">
    <location>
        <begin position="40"/>
        <end position="337"/>
    </location>
</feature>
<dbReference type="FunFam" id="3.20.20.70:FF:000071">
    <property type="entry name" value="Hydroxymethylglutaryl-CoA lyase"/>
    <property type="match status" value="1"/>
</dbReference>
<dbReference type="GO" id="GO:0046872">
    <property type="term" value="F:metal ion binding"/>
    <property type="evidence" value="ECO:0007669"/>
    <property type="project" value="UniProtKB-KW"/>
</dbReference>
<name>A0A9P0ERD2_9HYPO</name>
<comment type="caution">
    <text evidence="12">The sequence shown here is derived from an EMBL/GenBank/DDBJ whole genome shotgun (WGS) entry which is preliminary data.</text>
</comment>
<evidence type="ECO:0000256" key="1">
    <source>
        <dbReference type="ARBA" id="ARBA00008936"/>
    </source>
</evidence>
<dbReference type="InterPro" id="IPR000891">
    <property type="entry name" value="PYR_CT"/>
</dbReference>
<evidence type="ECO:0000256" key="7">
    <source>
        <dbReference type="ARBA" id="ARBA00023239"/>
    </source>
</evidence>
<keyword evidence="4" id="KW-0479">Metal-binding</keyword>
<dbReference type="AlphaFoldDB" id="A0A9P0ERD2"/>
<dbReference type="FunFam" id="3.40.50.12240:FF:000001">
    <property type="entry name" value="V-type proton ATPase subunit B, brain"/>
    <property type="match status" value="1"/>
</dbReference>
<dbReference type="GO" id="GO:0044283">
    <property type="term" value="P:small molecule biosynthetic process"/>
    <property type="evidence" value="ECO:0007669"/>
    <property type="project" value="UniProtKB-ARBA"/>
</dbReference>
<evidence type="ECO:0000313" key="12">
    <source>
        <dbReference type="EMBL" id="CAH0059452.1"/>
    </source>
</evidence>
<evidence type="ECO:0000256" key="10">
    <source>
        <dbReference type="SAM" id="MobiDB-lite"/>
    </source>
</evidence>
<evidence type="ECO:0000259" key="11">
    <source>
        <dbReference type="PROSITE" id="PS50991"/>
    </source>
</evidence>
<dbReference type="InterPro" id="IPR000194">
    <property type="entry name" value="ATPase_F1/V1/A1_a/bsu_nucl-bd"/>
</dbReference>
<dbReference type="OrthoDB" id="1735853at2759"/>
<dbReference type="GO" id="GO:0016829">
    <property type="term" value="F:lyase activity"/>
    <property type="evidence" value="ECO:0007669"/>
    <property type="project" value="UniProtKB-KW"/>
</dbReference>
<dbReference type="GO" id="GO:0005774">
    <property type="term" value="C:vacuolar membrane"/>
    <property type="evidence" value="ECO:0007669"/>
    <property type="project" value="UniProtKB-SubCell"/>
</dbReference>
<dbReference type="Pfam" id="PF00682">
    <property type="entry name" value="HMGL-like"/>
    <property type="match status" value="1"/>
</dbReference>
<dbReference type="NCBIfam" id="TIGR01040">
    <property type="entry name" value="V-ATPase_V1_B"/>
    <property type="match status" value="1"/>
</dbReference>
<accession>A0A9P0ERD2</accession>
<proteinExistence type="inferred from homology"/>
<dbReference type="GO" id="GO:0046961">
    <property type="term" value="F:proton-transporting ATPase activity, rotational mechanism"/>
    <property type="evidence" value="ECO:0007669"/>
    <property type="project" value="InterPro"/>
</dbReference>
<dbReference type="InterPro" id="IPR013785">
    <property type="entry name" value="Aldolase_TIM"/>
</dbReference>
<keyword evidence="5" id="KW-0375">Hydrogen ion transport</keyword>
<evidence type="ECO:0000256" key="2">
    <source>
        <dbReference type="ARBA" id="ARBA00013419"/>
    </source>
</evidence>
<dbReference type="CDD" id="cd18118">
    <property type="entry name" value="ATP-synt_V_A-type_beta_N"/>
    <property type="match status" value="1"/>
</dbReference>
<evidence type="ECO:0000256" key="4">
    <source>
        <dbReference type="ARBA" id="ARBA00022723"/>
    </source>
</evidence>
<dbReference type="Pfam" id="PF22919">
    <property type="entry name" value="ATP-synt_VA_C"/>
    <property type="match status" value="1"/>
</dbReference>
<gene>
    <name evidence="12" type="ORF">CSOL1703_00011491</name>
</gene>
<dbReference type="SUPFAM" id="SSF52540">
    <property type="entry name" value="P-loop containing nucleoside triphosphate hydrolases"/>
    <property type="match status" value="1"/>
</dbReference>
<evidence type="ECO:0000256" key="8">
    <source>
        <dbReference type="ARBA" id="ARBA00029427"/>
    </source>
</evidence>
<comment type="similarity">
    <text evidence="1">Belongs to the ATPase alpha/beta chains family.</text>
</comment>
<dbReference type="HAMAP" id="MF_00310">
    <property type="entry name" value="ATP_synth_B_arch"/>
    <property type="match status" value="1"/>
</dbReference>
<dbReference type="Proteomes" id="UP000775872">
    <property type="component" value="Unassembled WGS sequence"/>
</dbReference>
<reference evidence="12 13" key="2">
    <citation type="submission" date="2021-10" db="EMBL/GenBank/DDBJ databases">
        <authorList>
            <person name="Piombo E."/>
        </authorList>
    </citation>
    <scope>NUCLEOTIDE SEQUENCE [LARGE SCALE GENOMIC DNA]</scope>
</reference>
<keyword evidence="7" id="KW-0456">Lyase</keyword>
<keyword evidence="13" id="KW-1185">Reference proteome</keyword>
<protein>
    <recommendedName>
        <fullName evidence="2">V-type proton ATPase subunit B</fullName>
    </recommendedName>
    <alternativeName>
        <fullName evidence="9">Vacuolar proton pump subunit B</fullName>
    </alternativeName>
</protein>
<dbReference type="EMBL" id="CABFOC020000097">
    <property type="protein sequence ID" value="CAH0059452.1"/>
    <property type="molecule type" value="Genomic_DNA"/>
</dbReference>
<dbReference type="Pfam" id="PF00006">
    <property type="entry name" value="ATP-synt_ab"/>
    <property type="match status" value="1"/>
</dbReference>
<dbReference type="GO" id="GO:0033180">
    <property type="term" value="C:proton-transporting V-type ATPase, V1 domain"/>
    <property type="evidence" value="ECO:0007669"/>
    <property type="project" value="InterPro"/>
</dbReference>
<dbReference type="InterPro" id="IPR022879">
    <property type="entry name" value="V-ATPase_su_B/beta"/>
</dbReference>
<evidence type="ECO:0000256" key="5">
    <source>
        <dbReference type="ARBA" id="ARBA00022781"/>
    </source>
</evidence>
<dbReference type="InterPro" id="IPR005723">
    <property type="entry name" value="ATPase_V1-cplx_bsu"/>
</dbReference>
<evidence type="ECO:0000256" key="9">
    <source>
        <dbReference type="ARBA" id="ARBA00030314"/>
    </source>
</evidence>
<dbReference type="CDD" id="cd01135">
    <property type="entry name" value="V_A-ATPase_B"/>
    <property type="match status" value="1"/>
</dbReference>
<organism evidence="12 13">
    <name type="scientific">Clonostachys solani</name>
    <dbReference type="NCBI Taxonomy" id="160281"/>
    <lineage>
        <taxon>Eukaryota</taxon>
        <taxon>Fungi</taxon>
        <taxon>Dikarya</taxon>
        <taxon>Ascomycota</taxon>
        <taxon>Pezizomycotina</taxon>
        <taxon>Sordariomycetes</taxon>
        <taxon>Hypocreomycetidae</taxon>
        <taxon>Hypocreales</taxon>
        <taxon>Bionectriaceae</taxon>
        <taxon>Clonostachys</taxon>
    </lineage>
</organism>
<dbReference type="PANTHER" id="PTHR43389:SF4">
    <property type="entry name" value="V-TYPE PROTON ATPASE SUBUNIT B"/>
    <property type="match status" value="1"/>
</dbReference>
<evidence type="ECO:0000256" key="6">
    <source>
        <dbReference type="ARBA" id="ARBA00023065"/>
    </source>
</evidence>
<comment type="subcellular location">
    <subcellularLocation>
        <location evidence="8">Vacuole membrane</location>
        <topology evidence="8">Peripheral membrane protein</topology>
        <orientation evidence="8">Cytoplasmic side</orientation>
    </subcellularLocation>
</comment>
<keyword evidence="6" id="KW-0406">Ion transport</keyword>